<name>A0ABQ4L7L2_9BACL</name>
<feature type="transmembrane region" description="Helical" evidence="3">
    <location>
        <begin position="296"/>
        <end position="321"/>
    </location>
</feature>
<feature type="region of interest" description="Disordered" evidence="2">
    <location>
        <begin position="332"/>
        <end position="389"/>
    </location>
</feature>
<feature type="compositionally biased region" description="Acidic residues" evidence="2">
    <location>
        <begin position="379"/>
        <end position="389"/>
    </location>
</feature>
<comment type="caution">
    <text evidence="5">The sequence shown here is derived from an EMBL/GenBank/DDBJ whole genome shotgun (WGS) entry which is preliminary data.</text>
</comment>
<dbReference type="Pfam" id="PF14257">
    <property type="entry name" value="DUF4349"/>
    <property type="match status" value="1"/>
</dbReference>
<feature type="compositionally biased region" description="Basic and acidic residues" evidence="2">
    <location>
        <begin position="332"/>
        <end position="345"/>
    </location>
</feature>
<gene>
    <name evidence="5" type="ORF">J21TS7_06140</name>
</gene>
<evidence type="ECO:0000256" key="3">
    <source>
        <dbReference type="SAM" id="Phobius"/>
    </source>
</evidence>
<feature type="domain" description="DUF4349" evidence="4">
    <location>
        <begin position="104"/>
        <end position="319"/>
    </location>
</feature>
<feature type="region of interest" description="Disordered" evidence="2">
    <location>
        <begin position="28"/>
        <end position="76"/>
    </location>
</feature>
<dbReference type="PROSITE" id="PS51257">
    <property type="entry name" value="PROKAR_LIPOPROTEIN"/>
    <property type="match status" value="1"/>
</dbReference>
<evidence type="ECO:0000256" key="1">
    <source>
        <dbReference type="SAM" id="Coils"/>
    </source>
</evidence>
<proteinExistence type="predicted"/>
<dbReference type="EMBL" id="BORU01000001">
    <property type="protein sequence ID" value="GIO52296.1"/>
    <property type="molecule type" value="Genomic_DNA"/>
</dbReference>
<keyword evidence="6" id="KW-1185">Reference proteome</keyword>
<keyword evidence="1" id="KW-0175">Coiled coil</keyword>
<sequence>MRTWGSWLAAFMLVILLVTGCSSGSSKDSASSAGGTVESSAASDHAANTAAVQEQKSSAASTAVQTSADSADPKQADTVKALEADTAPEAGFTAQDLAGGLNKKLIYKAHLVMEIQDYAKAQTEVRNMVTLSGGYIVNFSETDSASERGGTFILKVPASGFSSFLNRLEQIKHDSLQRSIEGQDVSEEYVDLQARLKAKQVMEEQYIAFMKKATKTSDLVAFAKELERVQEEIEQIKGRMRYIDQNVSYSTVELRIYQPEKTLPKAEPDRQQAPLGKRAGDALQGSMDVLTQIVQWIIVILSGAVPVLILAAIVLLIVWIVRKGRKQQRAEAAARRKTWKEERHRPAGPTDGPIEQQQEESDPTRAERSEQAPTKQPDPDADPDADPHK</sequence>
<feature type="compositionally biased region" description="Low complexity" evidence="2">
    <location>
        <begin position="28"/>
        <end position="70"/>
    </location>
</feature>
<keyword evidence="3" id="KW-1133">Transmembrane helix</keyword>
<dbReference type="Proteomes" id="UP000676601">
    <property type="component" value="Unassembled WGS sequence"/>
</dbReference>
<keyword evidence="3" id="KW-0812">Transmembrane</keyword>
<evidence type="ECO:0000313" key="5">
    <source>
        <dbReference type="EMBL" id="GIO52296.1"/>
    </source>
</evidence>
<organism evidence="5 6">
    <name type="scientific">Paenibacillus cineris</name>
    <dbReference type="NCBI Taxonomy" id="237530"/>
    <lineage>
        <taxon>Bacteria</taxon>
        <taxon>Bacillati</taxon>
        <taxon>Bacillota</taxon>
        <taxon>Bacilli</taxon>
        <taxon>Bacillales</taxon>
        <taxon>Paenibacillaceae</taxon>
        <taxon>Paenibacillus</taxon>
    </lineage>
</organism>
<feature type="coiled-coil region" evidence="1">
    <location>
        <begin position="219"/>
        <end position="246"/>
    </location>
</feature>
<evidence type="ECO:0000256" key="2">
    <source>
        <dbReference type="SAM" id="MobiDB-lite"/>
    </source>
</evidence>
<dbReference type="InterPro" id="IPR025645">
    <property type="entry name" value="DUF4349"/>
</dbReference>
<reference evidence="5 6" key="1">
    <citation type="submission" date="2021-03" db="EMBL/GenBank/DDBJ databases">
        <title>Antimicrobial resistance genes in bacteria isolated from Japanese honey, and their potential for conferring macrolide and lincosamide resistance in the American foulbrood pathogen Paenibacillus larvae.</title>
        <authorList>
            <person name="Okamoto M."/>
            <person name="Kumagai M."/>
            <person name="Kanamori H."/>
            <person name="Takamatsu D."/>
        </authorList>
    </citation>
    <scope>NUCLEOTIDE SEQUENCE [LARGE SCALE GENOMIC DNA]</scope>
    <source>
        <strain evidence="5 6">J21TS7</strain>
    </source>
</reference>
<evidence type="ECO:0000259" key="4">
    <source>
        <dbReference type="Pfam" id="PF14257"/>
    </source>
</evidence>
<protein>
    <recommendedName>
        <fullName evidence="4">DUF4349 domain-containing protein</fullName>
    </recommendedName>
</protein>
<accession>A0ABQ4L7L2</accession>
<keyword evidence="3" id="KW-0472">Membrane</keyword>
<dbReference type="RefSeq" id="WP_212982758.1">
    <property type="nucleotide sequence ID" value="NZ_BORU01000001.1"/>
</dbReference>
<evidence type="ECO:0000313" key="6">
    <source>
        <dbReference type="Proteomes" id="UP000676601"/>
    </source>
</evidence>